<organism evidence="1 2">
    <name type="scientific">Pedobacter helvus</name>
    <dbReference type="NCBI Taxonomy" id="2563444"/>
    <lineage>
        <taxon>Bacteria</taxon>
        <taxon>Pseudomonadati</taxon>
        <taxon>Bacteroidota</taxon>
        <taxon>Sphingobacteriia</taxon>
        <taxon>Sphingobacteriales</taxon>
        <taxon>Sphingobacteriaceae</taxon>
        <taxon>Pedobacter</taxon>
    </lineage>
</organism>
<gene>
    <name evidence="1" type="ORF">E5L68_012340</name>
</gene>
<proteinExistence type="predicted"/>
<evidence type="ECO:0000313" key="2">
    <source>
        <dbReference type="Proteomes" id="UP001517367"/>
    </source>
</evidence>
<dbReference type="EMBL" id="SRMP02000021">
    <property type="protein sequence ID" value="MFN0292187.1"/>
    <property type="molecule type" value="Genomic_DNA"/>
</dbReference>
<name>A0ABW9JIE6_9SPHI</name>
<keyword evidence="2" id="KW-1185">Reference proteome</keyword>
<evidence type="ECO:0000313" key="1">
    <source>
        <dbReference type="EMBL" id="MFN0292187.1"/>
    </source>
</evidence>
<accession>A0ABW9JIE6</accession>
<dbReference type="Proteomes" id="UP001517367">
    <property type="component" value="Unassembled WGS sequence"/>
</dbReference>
<protein>
    <submittedName>
        <fullName evidence="1">Uncharacterized protein</fullName>
    </submittedName>
</protein>
<sequence length="51" mass="5929">MSIETYEVVKIIATFRDYFVVPPRKDVTIFVIAKNEAISKPIETYEVFETS</sequence>
<dbReference type="RefSeq" id="WP_171047039.1">
    <property type="nucleotide sequence ID" value="NZ_SRMP02000021.1"/>
</dbReference>
<reference evidence="1 2" key="1">
    <citation type="submission" date="2024-12" db="EMBL/GenBank/DDBJ databases">
        <authorList>
            <person name="Hu S."/>
        </authorList>
    </citation>
    <scope>NUCLEOTIDE SEQUENCE [LARGE SCALE GENOMIC DNA]</scope>
    <source>
        <strain evidence="1 2">P-25</strain>
    </source>
</reference>
<comment type="caution">
    <text evidence="1">The sequence shown here is derived from an EMBL/GenBank/DDBJ whole genome shotgun (WGS) entry which is preliminary data.</text>
</comment>